<protein>
    <submittedName>
        <fullName evidence="1">Uncharacterized protein</fullName>
    </submittedName>
</protein>
<sequence>MALSKEQLLGLHWEETTFGTQPRWTSEPSSETIKLTLQYLWPSKTLNIAFFAQGAFNKLYAVSVQDQPPLLLRISLPVDPRYKTLSEIATIRWVSANTAIPVPRIINYDCSRDSAIGFEWTLMTKLEGGPLSEVWRHLDFPIKSNLVKQFVSFSACIFSREFTSIGNIYHSSTSTQDIRIPRVGRIVSMPFFWDRHIHLGISRGPFRSSRDWIEARLSLYESDCVSLLDKYPNGTGQDSDAEDELEDATRTLNIANKLRLLLDRIFPKEEALEEEPTILWHGDLSMSNILVDSSGKLTGVVDWECVSALPLWKACCYPPFLEGRVREEKPDISRYREEPDEQPSELYHEHVVDYELTCLRRLFLEKMEALEPGWMSVFNASQLERDLNLAVENCDSEVSARDILEWVDKVNAGTMDERGLRGLMYGP</sequence>
<dbReference type="Proteomes" id="UP001148629">
    <property type="component" value="Unassembled WGS sequence"/>
</dbReference>
<keyword evidence="2" id="KW-1185">Reference proteome</keyword>
<accession>A0ACC1SX04</accession>
<dbReference type="EMBL" id="JANRMS010000059">
    <property type="protein sequence ID" value="KAJ3548065.1"/>
    <property type="molecule type" value="Genomic_DNA"/>
</dbReference>
<reference evidence="1" key="1">
    <citation type="submission" date="2022-08" db="EMBL/GenBank/DDBJ databases">
        <title>Genome Sequence of Fusarium decemcellulare.</title>
        <authorList>
            <person name="Buettner E."/>
        </authorList>
    </citation>
    <scope>NUCLEOTIDE SEQUENCE</scope>
    <source>
        <strain evidence="1">Babe19</strain>
    </source>
</reference>
<evidence type="ECO:0000313" key="2">
    <source>
        <dbReference type="Proteomes" id="UP001148629"/>
    </source>
</evidence>
<comment type="caution">
    <text evidence="1">The sequence shown here is derived from an EMBL/GenBank/DDBJ whole genome shotgun (WGS) entry which is preliminary data.</text>
</comment>
<name>A0ACC1SX04_9HYPO</name>
<gene>
    <name evidence="1" type="ORF">NM208_g1194</name>
</gene>
<organism evidence="1 2">
    <name type="scientific">Fusarium decemcellulare</name>
    <dbReference type="NCBI Taxonomy" id="57161"/>
    <lineage>
        <taxon>Eukaryota</taxon>
        <taxon>Fungi</taxon>
        <taxon>Dikarya</taxon>
        <taxon>Ascomycota</taxon>
        <taxon>Pezizomycotina</taxon>
        <taxon>Sordariomycetes</taxon>
        <taxon>Hypocreomycetidae</taxon>
        <taxon>Hypocreales</taxon>
        <taxon>Nectriaceae</taxon>
        <taxon>Fusarium</taxon>
        <taxon>Fusarium decemcellulare species complex</taxon>
    </lineage>
</organism>
<evidence type="ECO:0000313" key="1">
    <source>
        <dbReference type="EMBL" id="KAJ3548065.1"/>
    </source>
</evidence>
<proteinExistence type="predicted"/>